<reference evidence="2 3" key="1">
    <citation type="submission" date="2017-02" db="EMBL/GenBank/DDBJ databases">
        <title>Draft genome sequence of Moraxella porci CCUG 54912T type strain.</title>
        <authorList>
            <person name="Salva-Serra F."/>
            <person name="Engstrom-Jakobsson H."/>
            <person name="Thorell K."/>
            <person name="Jaen-Luchoro D."/>
            <person name="Gonzales-Siles L."/>
            <person name="Karlsson R."/>
            <person name="Yazdan S."/>
            <person name="Boulund F."/>
            <person name="Johnning A."/>
            <person name="Engstrand L."/>
            <person name="Kristiansson E."/>
            <person name="Moore E."/>
        </authorList>
    </citation>
    <scope>NUCLEOTIDE SEQUENCE [LARGE SCALE GENOMIC DNA]</scope>
    <source>
        <strain evidence="2 3">CCUG 54912</strain>
    </source>
</reference>
<dbReference type="InterPro" id="IPR052345">
    <property type="entry name" value="Rad_response_metalloprotease"/>
</dbReference>
<dbReference type="PANTHER" id="PTHR43236">
    <property type="entry name" value="ANTITOXIN HIGA1"/>
    <property type="match status" value="1"/>
</dbReference>
<comment type="caution">
    <text evidence="2">The sequence shown here is derived from an EMBL/GenBank/DDBJ whole genome shotgun (WGS) entry which is preliminary data.</text>
</comment>
<dbReference type="RefSeq" id="WP_078318421.1">
    <property type="nucleotide sequence ID" value="NZ_MUYV01000011.1"/>
</dbReference>
<evidence type="ECO:0000313" key="2">
    <source>
        <dbReference type="EMBL" id="OOS24107.1"/>
    </source>
</evidence>
<protein>
    <submittedName>
        <fullName evidence="2">Peptidase</fullName>
    </submittedName>
</protein>
<evidence type="ECO:0000259" key="1">
    <source>
        <dbReference type="Pfam" id="PF06114"/>
    </source>
</evidence>
<keyword evidence="3" id="KW-1185">Reference proteome</keyword>
<dbReference type="STRING" id="573983.B0681_08630"/>
<feature type="domain" description="IrrE N-terminal-like" evidence="1">
    <location>
        <begin position="189"/>
        <end position="292"/>
    </location>
</feature>
<accession>A0A1T0CP33</accession>
<sequence length="379" mass="43612">MNINSRTLNYYVENASVSLETLRDSIKNIDLFLSGERQPTFNQVSDIAKKLNIPTGLLLLDKPIEIKSGRLEFRTLNSRHVDVISEELRDTIIEMESKQAFLREEIDFTLDFIGSCSVEDGVALVASRIRKKLQIQEGFQNSIPKSNLLNFLKDRINSIGVFIFFNGKVGDNGHRSLSLSEFRGFVLVDEKAPIIFINQKDETINGRVFTLIHELVHLFIGVDEILTEVDAGDYTFDKTEAFVNKVTAEILVPKTVFENLVNQSLINTQLDEQVRVFSERFKVSEFVIVRRLYDMKLIDKKTHDAKVEELQNKFDQFFKNKSKSSSGGGDYYNNLNFRIDKRFFSYVQRALQQNRISYTDAFKIIGVSFKGYKFLAESK</sequence>
<proteinExistence type="predicted"/>
<dbReference type="PANTHER" id="PTHR43236:SF2">
    <property type="entry name" value="BLL0069 PROTEIN"/>
    <property type="match status" value="1"/>
</dbReference>
<dbReference type="Proteomes" id="UP000190683">
    <property type="component" value="Unassembled WGS sequence"/>
</dbReference>
<dbReference type="AlphaFoldDB" id="A0A1T0CP33"/>
<name>A0A1T0CP33_9GAMM</name>
<dbReference type="EMBL" id="MUYV01000011">
    <property type="protein sequence ID" value="OOS24107.1"/>
    <property type="molecule type" value="Genomic_DNA"/>
</dbReference>
<organism evidence="2 3">
    <name type="scientific">Moraxella porci DSM 25326</name>
    <dbReference type="NCBI Taxonomy" id="573983"/>
    <lineage>
        <taxon>Bacteria</taxon>
        <taxon>Pseudomonadati</taxon>
        <taxon>Pseudomonadota</taxon>
        <taxon>Gammaproteobacteria</taxon>
        <taxon>Moraxellales</taxon>
        <taxon>Moraxellaceae</taxon>
        <taxon>Moraxella</taxon>
    </lineage>
</organism>
<dbReference type="InterPro" id="IPR010359">
    <property type="entry name" value="IrrE_HExxH"/>
</dbReference>
<dbReference type="Gene3D" id="1.10.10.2910">
    <property type="match status" value="1"/>
</dbReference>
<evidence type="ECO:0000313" key="3">
    <source>
        <dbReference type="Proteomes" id="UP000190683"/>
    </source>
</evidence>
<gene>
    <name evidence="2" type="ORF">B0681_08630</name>
</gene>
<dbReference type="Pfam" id="PF06114">
    <property type="entry name" value="Peptidase_M78"/>
    <property type="match status" value="1"/>
</dbReference>